<gene>
    <name evidence="2" type="ORF">SAMN05216289_10264</name>
</gene>
<dbReference type="Proteomes" id="UP000198575">
    <property type="component" value="Unassembled WGS sequence"/>
</dbReference>
<feature type="domain" description="Glycosyltransferase 2-like" evidence="1">
    <location>
        <begin position="9"/>
        <end position="136"/>
    </location>
</feature>
<name>A0A1I4VGL9_9GAMM</name>
<keyword evidence="3" id="KW-1185">Reference proteome</keyword>
<dbReference type="EMBL" id="FOVF01000002">
    <property type="protein sequence ID" value="SFN00280.1"/>
    <property type="molecule type" value="Genomic_DNA"/>
</dbReference>
<dbReference type="AlphaFoldDB" id="A0A1I4VGL9"/>
<organism evidence="2 3">
    <name type="scientific">Dokdonella immobilis</name>
    <dbReference type="NCBI Taxonomy" id="578942"/>
    <lineage>
        <taxon>Bacteria</taxon>
        <taxon>Pseudomonadati</taxon>
        <taxon>Pseudomonadota</taxon>
        <taxon>Gammaproteobacteria</taxon>
        <taxon>Lysobacterales</taxon>
        <taxon>Rhodanobacteraceae</taxon>
        <taxon>Dokdonella</taxon>
    </lineage>
</organism>
<protein>
    <submittedName>
        <fullName evidence="2">Glycosyltransferase involved in cell wall bisynthesis</fullName>
    </submittedName>
</protein>
<dbReference type="PANTHER" id="PTHR22916">
    <property type="entry name" value="GLYCOSYLTRANSFERASE"/>
    <property type="match status" value="1"/>
</dbReference>
<dbReference type="InterPro" id="IPR029044">
    <property type="entry name" value="Nucleotide-diphossugar_trans"/>
</dbReference>
<dbReference type="Pfam" id="PF00535">
    <property type="entry name" value="Glycos_transf_2"/>
    <property type="match status" value="1"/>
</dbReference>
<dbReference type="STRING" id="578942.SAMN05216289_10264"/>
<dbReference type="PANTHER" id="PTHR22916:SF3">
    <property type="entry name" value="UDP-GLCNAC:BETAGAL BETA-1,3-N-ACETYLGLUCOSAMINYLTRANSFERASE-LIKE PROTEIN 1"/>
    <property type="match status" value="1"/>
</dbReference>
<keyword evidence="2" id="KW-0808">Transferase</keyword>
<sequence length="251" mass="27753">MAAAGATVSVIMPAYNAAATIARSIDSVLAQTLGDLELIVIDDASTDATVALVERYASGDARVRLVRQPQNAGVAAARNAGMAVARGDYVAFLDSDDRWHPRKLEWQIGQMQQGGERVSYCAYQRVGEDDRVLSTVLPPTRLSHADMLRSNFIGNLTGAFARSLGAAEFLAIGHEDYVFWLQMVRRAGGAVRIESAEPLAYYLVREGSVSANKFRAAGWQWRIYREVERLSLARSLVYMLHYLWNALAKRR</sequence>
<dbReference type="SUPFAM" id="SSF53448">
    <property type="entry name" value="Nucleotide-diphospho-sugar transferases"/>
    <property type="match status" value="1"/>
</dbReference>
<evidence type="ECO:0000313" key="2">
    <source>
        <dbReference type="EMBL" id="SFN00280.1"/>
    </source>
</evidence>
<dbReference type="CDD" id="cd00761">
    <property type="entry name" value="Glyco_tranf_GTA_type"/>
    <property type="match status" value="1"/>
</dbReference>
<evidence type="ECO:0000259" key="1">
    <source>
        <dbReference type="Pfam" id="PF00535"/>
    </source>
</evidence>
<dbReference type="Gene3D" id="3.90.550.10">
    <property type="entry name" value="Spore Coat Polysaccharide Biosynthesis Protein SpsA, Chain A"/>
    <property type="match status" value="1"/>
</dbReference>
<dbReference type="GO" id="GO:0016758">
    <property type="term" value="F:hexosyltransferase activity"/>
    <property type="evidence" value="ECO:0007669"/>
    <property type="project" value="UniProtKB-ARBA"/>
</dbReference>
<evidence type="ECO:0000313" key="3">
    <source>
        <dbReference type="Proteomes" id="UP000198575"/>
    </source>
</evidence>
<accession>A0A1I4VGL9</accession>
<reference evidence="2 3" key="1">
    <citation type="submission" date="2016-10" db="EMBL/GenBank/DDBJ databases">
        <authorList>
            <person name="de Groot N.N."/>
        </authorList>
    </citation>
    <scope>NUCLEOTIDE SEQUENCE [LARGE SCALE GENOMIC DNA]</scope>
    <source>
        <strain evidence="2 3">CGMCC 1.7659</strain>
    </source>
</reference>
<dbReference type="InterPro" id="IPR001173">
    <property type="entry name" value="Glyco_trans_2-like"/>
</dbReference>
<proteinExistence type="predicted"/>